<organism evidence="3 4">
    <name type="scientific">Sphingomonas rubra</name>
    <dbReference type="NCBI Taxonomy" id="634430"/>
    <lineage>
        <taxon>Bacteria</taxon>
        <taxon>Pseudomonadati</taxon>
        <taxon>Pseudomonadota</taxon>
        <taxon>Alphaproteobacteria</taxon>
        <taxon>Sphingomonadales</taxon>
        <taxon>Sphingomonadaceae</taxon>
        <taxon>Sphingomonas</taxon>
    </lineage>
</organism>
<evidence type="ECO:0000313" key="4">
    <source>
        <dbReference type="Proteomes" id="UP000199586"/>
    </source>
</evidence>
<dbReference type="STRING" id="634430.SAMN04488241_107208"/>
<evidence type="ECO:0000313" key="3">
    <source>
        <dbReference type="EMBL" id="SFP80483.1"/>
    </source>
</evidence>
<feature type="chain" id="PRO_5011567392" evidence="1">
    <location>
        <begin position="21"/>
        <end position="304"/>
    </location>
</feature>
<dbReference type="Proteomes" id="UP000199586">
    <property type="component" value="Unassembled WGS sequence"/>
</dbReference>
<dbReference type="InterPro" id="IPR000073">
    <property type="entry name" value="AB_hydrolase_1"/>
</dbReference>
<dbReference type="Pfam" id="PF12697">
    <property type="entry name" value="Abhydrolase_6"/>
    <property type="match status" value="1"/>
</dbReference>
<accession>A0A1I5TBQ7</accession>
<keyword evidence="1" id="KW-0732">Signal</keyword>
<name>A0A1I5TBQ7_9SPHN</name>
<dbReference type="PANTHER" id="PTHR43194">
    <property type="entry name" value="HYDROLASE ALPHA/BETA FOLD FAMILY"/>
    <property type="match status" value="1"/>
</dbReference>
<dbReference type="EMBL" id="FOXP01000007">
    <property type="protein sequence ID" value="SFP80483.1"/>
    <property type="molecule type" value="Genomic_DNA"/>
</dbReference>
<dbReference type="OrthoDB" id="7172093at2"/>
<dbReference type="SUPFAM" id="SSF53474">
    <property type="entry name" value="alpha/beta-Hydrolases"/>
    <property type="match status" value="1"/>
</dbReference>
<feature type="signal peptide" evidence="1">
    <location>
        <begin position="1"/>
        <end position="20"/>
    </location>
</feature>
<keyword evidence="4" id="KW-1185">Reference proteome</keyword>
<dbReference type="Gene3D" id="3.40.50.1820">
    <property type="entry name" value="alpha/beta hydrolase"/>
    <property type="match status" value="1"/>
</dbReference>
<gene>
    <name evidence="3" type="ORF">SAMN04488241_107208</name>
</gene>
<dbReference type="InterPro" id="IPR029058">
    <property type="entry name" value="AB_hydrolase_fold"/>
</dbReference>
<dbReference type="RefSeq" id="WP_093333605.1">
    <property type="nucleotide sequence ID" value="NZ_FOXP01000007.1"/>
</dbReference>
<proteinExistence type="predicted"/>
<protein>
    <submittedName>
        <fullName evidence="3">Pimeloyl-ACP methyl ester carboxylesterase</fullName>
    </submittedName>
</protein>
<dbReference type="InterPro" id="IPR050228">
    <property type="entry name" value="Carboxylesterase_BioH"/>
</dbReference>
<dbReference type="PANTHER" id="PTHR43194:SF5">
    <property type="entry name" value="PIMELOYL-[ACYL-CARRIER PROTEIN] METHYL ESTER ESTERASE"/>
    <property type="match status" value="1"/>
</dbReference>
<reference evidence="3 4" key="1">
    <citation type="submission" date="2016-10" db="EMBL/GenBank/DDBJ databases">
        <authorList>
            <person name="de Groot N.N."/>
        </authorList>
    </citation>
    <scope>NUCLEOTIDE SEQUENCE [LARGE SCALE GENOMIC DNA]</scope>
    <source>
        <strain evidence="3 4">CGMCC 1.9113</strain>
    </source>
</reference>
<evidence type="ECO:0000259" key="2">
    <source>
        <dbReference type="Pfam" id="PF12697"/>
    </source>
</evidence>
<sequence>MRHHIRYLTAAGLMVTQAMASSSALGQQPVAAASTDATPRVFADSRLVVRDRISIEVVGRGPDIVMIPGLASSRETWRATAERLRANYRIHLVQVAGFVGEPARGNATGEVFAPVVTDIAAYLATLGKPATVMGHSLGGTFGLDLVQRHPKLVSRLLVVDALPFFGVVMAGPAATVDTVRPMADAMSRAPATRMSDAQTRTMMAQMATAPADVDRISGWSRLSDPAVIGKAMREDMLADLRPGLPAVRTPVTVLYETPLASLMTAGYATLPGSRLVEVPQAKHFIMYDQPARFAAEVDAFLKRQ</sequence>
<evidence type="ECO:0000256" key="1">
    <source>
        <dbReference type="SAM" id="SignalP"/>
    </source>
</evidence>
<feature type="domain" description="AB hydrolase-1" evidence="2">
    <location>
        <begin position="64"/>
        <end position="295"/>
    </location>
</feature>
<dbReference type="AlphaFoldDB" id="A0A1I5TBQ7"/>